<dbReference type="Proteomes" id="UP000766570">
    <property type="component" value="Unassembled WGS sequence"/>
</dbReference>
<proteinExistence type="inferred from homology"/>
<keyword evidence="10" id="KW-1185">Reference proteome</keyword>
<accession>A0ABS4WEN0</accession>
<evidence type="ECO:0000256" key="1">
    <source>
        <dbReference type="ARBA" id="ARBA00004651"/>
    </source>
</evidence>
<dbReference type="EMBL" id="JAGIOE010000001">
    <property type="protein sequence ID" value="MBP2374657.1"/>
    <property type="molecule type" value="Genomic_DNA"/>
</dbReference>
<feature type="transmembrane region" description="Helical" evidence="8">
    <location>
        <begin position="278"/>
        <end position="296"/>
    </location>
</feature>
<keyword evidence="4 8" id="KW-0812">Transmembrane</keyword>
<keyword evidence="5 8" id="KW-1133">Transmembrane helix</keyword>
<feature type="transmembrane region" description="Helical" evidence="8">
    <location>
        <begin position="145"/>
        <end position="162"/>
    </location>
</feature>
<protein>
    <submittedName>
        <fullName evidence="9">Membrane protein</fullName>
    </submittedName>
</protein>
<gene>
    <name evidence="9" type="ORF">JOF46_002569</name>
</gene>
<evidence type="ECO:0000256" key="8">
    <source>
        <dbReference type="SAM" id="Phobius"/>
    </source>
</evidence>
<feature type="transmembrane region" description="Helical" evidence="8">
    <location>
        <begin position="375"/>
        <end position="396"/>
    </location>
</feature>
<feature type="transmembrane region" description="Helical" evidence="8">
    <location>
        <begin position="89"/>
        <end position="108"/>
    </location>
</feature>
<comment type="caution">
    <text evidence="9">The sequence shown here is derived from an EMBL/GenBank/DDBJ whole genome shotgun (WGS) entry which is preliminary data.</text>
</comment>
<evidence type="ECO:0000256" key="6">
    <source>
        <dbReference type="ARBA" id="ARBA00023136"/>
    </source>
</evidence>
<dbReference type="InterPro" id="IPR016570">
    <property type="entry name" value="UCP010361"/>
</dbReference>
<keyword evidence="3" id="KW-0808">Transferase</keyword>
<comment type="subcellular location">
    <subcellularLocation>
        <location evidence="1">Cell membrane</location>
        <topology evidence="1">Multi-pass membrane protein</topology>
    </subcellularLocation>
</comment>
<evidence type="ECO:0000256" key="2">
    <source>
        <dbReference type="ARBA" id="ARBA00022475"/>
    </source>
</evidence>
<evidence type="ECO:0000256" key="7">
    <source>
        <dbReference type="ARBA" id="ARBA00024033"/>
    </source>
</evidence>
<evidence type="ECO:0000256" key="4">
    <source>
        <dbReference type="ARBA" id="ARBA00022692"/>
    </source>
</evidence>
<keyword evidence="2" id="KW-1003">Cell membrane</keyword>
<evidence type="ECO:0000256" key="5">
    <source>
        <dbReference type="ARBA" id="ARBA00022989"/>
    </source>
</evidence>
<dbReference type="InterPro" id="IPR018584">
    <property type="entry name" value="GT87"/>
</dbReference>
<reference evidence="9 10" key="1">
    <citation type="submission" date="2021-03" db="EMBL/GenBank/DDBJ databases">
        <title>Sequencing the genomes of 1000 actinobacteria strains.</title>
        <authorList>
            <person name="Klenk H.-P."/>
        </authorList>
    </citation>
    <scope>NUCLEOTIDE SEQUENCE [LARGE SCALE GENOMIC DNA]</scope>
    <source>
        <strain evidence="9 10">DSM 15454</strain>
    </source>
</reference>
<evidence type="ECO:0000256" key="3">
    <source>
        <dbReference type="ARBA" id="ARBA00022679"/>
    </source>
</evidence>
<evidence type="ECO:0000313" key="9">
    <source>
        <dbReference type="EMBL" id="MBP2374657.1"/>
    </source>
</evidence>
<dbReference type="Pfam" id="PF09594">
    <property type="entry name" value="GT87"/>
    <property type="match status" value="1"/>
</dbReference>
<feature type="transmembrane region" description="Helical" evidence="8">
    <location>
        <begin position="14"/>
        <end position="35"/>
    </location>
</feature>
<name>A0ABS4WEN0_9MICC</name>
<comment type="similarity">
    <text evidence="7">Belongs to the glycosyltransferase 87 family.</text>
</comment>
<feature type="transmembrane region" description="Helical" evidence="8">
    <location>
        <begin position="182"/>
        <end position="211"/>
    </location>
</feature>
<dbReference type="PIRSF" id="PIRSF010361">
    <property type="entry name" value="UCP010361"/>
    <property type="match status" value="1"/>
</dbReference>
<feature type="transmembrane region" description="Helical" evidence="8">
    <location>
        <begin position="218"/>
        <end position="239"/>
    </location>
</feature>
<evidence type="ECO:0000313" key="10">
    <source>
        <dbReference type="Proteomes" id="UP000766570"/>
    </source>
</evidence>
<feature type="transmembrane region" description="Helical" evidence="8">
    <location>
        <begin position="120"/>
        <end position="138"/>
    </location>
</feature>
<feature type="transmembrane region" description="Helical" evidence="8">
    <location>
        <begin position="308"/>
        <end position="332"/>
    </location>
</feature>
<keyword evidence="6 8" id="KW-0472">Membrane</keyword>
<organism evidence="9 10">
    <name type="scientific">Paeniglutamicibacter psychrophenolicus</name>
    <dbReference type="NCBI Taxonomy" id="257454"/>
    <lineage>
        <taxon>Bacteria</taxon>
        <taxon>Bacillati</taxon>
        <taxon>Actinomycetota</taxon>
        <taxon>Actinomycetes</taxon>
        <taxon>Micrococcales</taxon>
        <taxon>Micrococcaceae</taxon>
        <taxon>Paeniglutamicibacter</taxon>
    </lineage>
</organism>
<sequence length="442" mass="49318">MMQPVKNLFNAREATRPVIIGLLVLTIIGAGLAVLTKQWCRINGWPDAEQHLHMCYSDFTQLFGTRGMADKLFPYFTGLPAEQALEYPVLLAIIAGLTAMVIPGIGFSPERQLAYFDVNSALSFICWAVVVLAVAYAAKHRSRDAIMVALAPGIILTSQLNWDLWAVMLAMCGLLAFSRKHIVLAGVLLGLGAAAKLYPFFLFGAILVLCWRTGRMRHFWVSLASGIVAWLAVNVPFMITAFDEWSRFYTFSGDRPAGNSSMWLAFVWTGMDGSTMSYLSNGLFGIACLGIAWLGLSAKRRPRLAQLAFLIVAAFLLFGKVYSPQFVMWLIPLYVLARPKWREFLVWQGIEVFHWVFVWLWSAKWVSGLEYFGGSWAIEILYGIGIVAHMAMLVYICVKIIGDIRNPDRDVVRADGSDDPLAGDLENLPDKFVLGRRARSEP</sequence>